<dbReference type="CDD" id="cd03312">
    <property type="entry name" value="CIMS_N_terminal_like"/>
    <property type="match status" value="1"/>
</dbReference>
<evidence type="ECO:0000259" key="15">
    <source>
        <dbReference type="Pfam" id="PF08267"/>
    </source>
</evidence>
<evidence type="ECO:0000256" key="3">
    <source>
        <dbReference type="ARBA" id="ARBA00009553"/>
    </source>
</evidence>
<evidence type="ECO:0000256" key="8">
    <source>
        <dbReference type="ARBA" id="ARBA00022833"/>
    </source>
</evidence>
<dbReference type="PANTHER" id="PTHR30519">
    <property type="entry name" value="5-METHYLTETRAHYDROPTEROYLTRIGLUTAMATE--HOMOCYSTEINE METHYLTRANSFERASE"/>
    <property type="match status" value="1"/>
</dbReference>
<dbReference type="Pfam" id="PF01717">
    <property type="entry name" value="Meth_synt_2"/>
    <property type="match status" value="1"/>
</dbReference>
<feature type="binding site" evidence="11">
    <location>
        <position position="25"/>
    </location>
    <ligand>
        <name>5-methyltetrahydropteroyltri-L-glutamate</name>
        <dbReference type="ChEBI" id="CHEBI:58207"/>
    </ligand>
</feature>
<feature type="binding site" evidence="10 11">
    <location>
        <position position="627"/>
    </location>
    <ligand>
        <name>L-methionine</name>
        <dbReference type="ChEBI" id="CHEBI:57844"/>
    </ligand>
</feature>
<evidence type="ECO:0000259" key="14">
    <source>
        <dbReference type="Pfam" id="PF01717"/>
    </source>
</evidence>
<feature type="domain" description="Cobalamin-independent methionine synthase MetE N-terminal" evidence="15">
    <location>
        <begin position="11"/>
        <end position="334"/>
    </location>
</feature>
<dbReference type="InterPro" id="IPR006276">
    <property type="entry name" value="Cobalamin-indep_Met_synthase"/>
</dbReference>
<comment type="catalytic activity">
    <reaction evidence="10">
        <text>5-methyltetrahydropteroyltri-L-glutamate + L-homocysteine = tetrahydropteroyltri-L-glutamate + L-methionine</text>
        <dbReference type="Rhea" id="RHEA:21196"/>
        <dbReference type="ChEBI" id="CHEBI:57844"/>
        <dbReference type="ChEBI" id="CHEBI:58140"/>
        <dbReference type="ChEBI" id="CHEBI:58199"/>
        <dbReference type="ChEBI" id="CHEBI:58207"/>
        <dbReference type="EC" id="2.1.1.14"/>
    </reaction>
</comment>
<dbReference type="SUPFAM" id="SSF51726">
    <property type="entry name" value="UROD/MetE-like"/>
    <property type="match status" value="2"/>
</dbReference>
<feature type="active site" description="Proton donor" evidence="10 13">
    <location>
        <position position="722"/>
    </location>
</feature>
<comment type="pathway">
    <text evidence="2 10">Amino-acid biosynthesis; L-methionine biosynthesis via de novo pathway; L-methionine from L-homocysteine (MetE route): step 1/1.</text>
</comment>
<evidence type="ECO:0000256" key="2">
    <source>
        <dbReference type="ARBA" id="ARBA00004681"/>
    </source>
</evidence>
<reference evidence="16 17" key="1">
    <citation type="submission" date="2020-04" db="EMBL/GenBank/DDBJ databases">
        <title>Description of novel Gluconacetobacter.</title>
        <authorList>
            <person name="Sombolestani A."/>
        </authorList>
    </citation>
    <scope>NUCLEOTIDE SEQUENCE [LARGE SCALE GENOMIC DNA]</scope>
    <source>
        <strain evidence="16 17">LMG 7603</strain>
    </source>
</reference>
<dbReference type="PIRSF" id="PIRSF000382">
    <property type="entry name" value="MeTrfase_B12_ind"/>
    <property type="match status" value="1"/>
</dbReference>
<keyword evidence="4 10" id="KW-0489">Methyltransferase</keyword>
<feature type="binding site" evidence="10">
    <location>
        <position position="669"/>
    </location>
    <ligand>
        <name>Zn(2+)</name>
        <dbReference type="ChEBI" id="CHEBI:29105"/>
        <note>catalytic</note>
    </ligand>
</feature>
<dbReference type="HAMAP" id="MF_00172">
    <property type="entry name" value="Meth_synth"/>
    <property type="match status" value="1"/>
</dbReference>
<evidence type="ECO:0000313" key="16">
    <source>
        <dbReference type="EMBL" id="MBB2157550.1"/>
    </source>
</evidence>
<evidence type="ECO:0000256" key="11">
    <source>
        <dbReference type="PIRSR" id="PIRSR000382-1"/>
    </source>
</evidence>
<feature type="binding site" evidence="10 11">
    <location>
        <begin position="459"/>
        <end position="461"/>
    </location>
    <ligand>
        <name>L-methionine</name>
        <dbReference type="ChEBI" id="CHEBI:57844"/>
    </ligand>
</feature>
<feature type="binding site" evidence="10 11">
    <location>
        <position position="589"/>
    </location>
    <ligand>
        <name>5-methyltetrahydropteroyltri-L-glutamate</name>
        <dbReference type="ChEBI" id="CHEBI:58207"/>
    </ligand>
</feature>
<dbReference type="GO" id="GO:0032259">
    <property type="term" value="P:methylation"/>
    <property type="evidence" value="ECO:0007669"/>
    <property type="project" value="UniProtKB-KW"/>
</dbReference>
<comment type="similarity">
    <text evidence="3 10">Belongs to the vitamin-B12 independent methionine synthase family.</text>
</comment>
<dbReference type="Proteomes" id="UP000550787">
    <property type="component" value="Unassembled WGS sequence"/>
</dbReference>
<feature type="binding site" evidence="12">
    <location>
        <position position="669"/>
    </location>
    <ligand>
        <name>Zn(2+)</name>
        <dbReference type="ChEBI" id="CHEBI:29105"/>
        <label>1</label>
        <note>catalytic</note>
    </ligand>
</feature>
<feature type="binding site" evidence="10 11">
    <location>
        <position position="627"/>
    </location>
    <ligand>
        <name>L-homocysteine</name>
        <dbReference type="ChEBI" id="CHEBI:58199"/>
    </ligand>
</feature>
<dbReference type="GO" id="GO:0003871">
    <property type="term" value="F:5-methyltetrahydropteroyltriglutamate-homocysteine S-methyltransferase activity"/>
    <property type="evidence" value="ECO:0007669"/>
    <property type="project" value="UniProtKB-UniRule"/>
</dbReference>
<feature type="binding site" evidence="10">
    <location>
        <position position="512"/>
    </location>
    <ligand>
        <name>L-homocysteine</name>
        <dbReference type="ChEBI" id="CHEBI:58199"/>
    </ligand>
</feature>
<evidence type="ECO:0000256" key="1">
    <source>
        <dbReference type="ARBA" id="ARBA00002777"/>
    </source>
</evidence>
<evidence type="ECO:0000256" key="12">
    <source>
        <dbReference type="PIRSR" id="PIRSR000382-2"/>
    </source>
</evidence>
<feature type="binding site" evidence="10">
    <location>
        <position position="671"/>
    </location>
    <ligand>
        <name>Zn(2+)</name>
        <dbReference type="ChEBI" id="CHEBI:29105"/>
        <note>catalytic</note>
    </ligand>
</feature>
<feature type="binding site" evidence="11">
    <location>
        <position position="143"/>
    </location>
    <ligand>
        <name>5-methyltetrahydropteroyltri-L-glutamate</name>
        <dbReference type="ChEBI" id="CHEBI:58207"/>
    </ligand>
</feature>
<dbReference type="AlphaFoldDB" id="A0A7W4I783"/>
<feature type="binding site" evidence="12">
    <location>
        <position position="693"/>
    </location>
    <ligand>
        <name>Zn(2+)</name>
        <dbReference type="ChEBI" id="CHEBI:29105"/>
        <label>1</label>
        <note>catalytic</note>
    </ligand>
</feature>
<dbReference type="GO" id="GO:0009086">
    <property type="term" value="P:methionine biosynthetic process"/>
    <property type="evidence" value="ECO:0007669"/>
    <property type="project" value="UniProtKB-UniRule"/>
</dbReference>
<feature type="binding site" evidence="10">
    <location>
        <begin position="22"/>
        <end position="25"/>
    </location>
    <ligand>
        <name>5-methyltetrahydropteroyltri-L-glutamate</name>
        <dbReference type="ChEBI" id="CHEBI:58207"/>
    </ligand>
</feature>
<comment type="function">
    <text evidence="1 10">Catalyzes the transfer of a methyl group from 5-methyltetrahydrofolate to homocysteine resulting in methionine formation.</text>
</comment>
<dbReference type="NCBIfam" id="NF003556">
    <property type="entry name" value="PRK05222.1"/>
    <property type="match status" value="1"/>
</dbReference>
<dbReference type="FunFam" id="3.20.20.210:FF:000003">
    <property type="entry name" value="5-methyltetrahydropteroyltriglutamate--homocysteine methyltransferase"/>
    <property type="match status" value="1"/>
</dbReference>
<feature type="domain" description="Cobalamin-independent methionine synthase MetE C-terminal/archaeal" evidence="14">
    <location>
        <begin position="455"/>
        <end position="776"/>
    </location>
</feature>
<proteinExistence type="inferred from homology"/>
<dbReference type="Gene3D" id="3.20.20.210">
    <property type="match status" value="2"/>
</dbReference>
<dbReference type="InterPro" id="IPR038071">
    <property type="entry name" value="UROD/MetE-like_sf"/>
</dbReference>
<comment type="caution">
    <text evidence="10">Lacks conserved residue(s) required for the propagation of feature annotation.</text>
</comment>
<gene>
    <name evidence="10 16" type="primary">metE</name>
    <name evidence="16" type="ORF">HLH33_14720</name>
</gene>
<comment type="cofactor">
    <cofactor evidence="10">
        <name>Zn(2+)</name>
        <dbReference type="ChEBI" id="CHEBI:29105"/>
    </cofactor>
    <text evidence="10">Binds 1 zinc ion per subunit.</text>
</comment>
<evidence type="ECO:0000256" key="6">
    <source>
        <dbReference type="ARBA" id="ARBA00022679"/>
    </source>
</evidence>
<feature type="binding site" evidence="10">
    <location>
        <position position="138"/>
    </location>
    <ligand>
        <name>5-methyltetrahydropteroyltri-L-glutamate</name>
        <dbReference type="ChEBI" id="CHEBI:58207"/>
    </ligand>
</feature>
<dbReference type="Pfam" id="PF08267">
    <property type="entry name" value="Meth_synt_1"/>
    <property type="match status" value="1"/>
</dbReference>
<keyword evidence="10" id="KW-0677">Repeat</keyword>
<dbReference type="UniPathway" id="UPA00051">
    <property type="reaction ID" value="UER00082"/>
</dbReference>
<feature type="binding site" evidence="10 11">
    <location>
        <position position="512"/>
    </location>
    <ligand>
        <name>L-methionine</name>
        <dbReference type="ChEBI" id="CHEBI:57844"/>
    </ligand>
</feature>
<feature type="binding site" evidence="10">
    <location>
        <position position="754"/>
    </location>
    <ligand>
        <name>Zn(2+)</name>
        <dbReference type="ChEBI" id="CHEBI:29105"/>
        <note>catalytic</note>
    </ligand>
</feature>
<dbReference type="GO" id="GO:0008270">
    <property type="term" value="F:zinc ion binding"/>
    <property type="evidence" value="ECO:0007669"/>
    <property type="project" value="InterPro"/>
</dbReference>
<comment type="cofactor">
    <cofactor evidence="12">
        <name>Zn(2+)</name>
        <dbReference type="ChEBI" id="CHEBI:29105"/>
    </cofactor>
    <text evidence="12">Binds 2 Zn(2+) ions per subunit.</text>
</comment>
<organism evidence="16 17">
    <name type="scientific">Gluconacetobacter diazotrophicus</name>
    <name type="common">Acetobacter diazotrophicus</name>
    <dbReference type="NCBI Taxonomy" id="33996"/>
    <lineage>
        <taxon>Bacteria</taxon>
        <taxon>Pseudomonadati</taxon>
        <taxon>Pseudomonadota</taxon>
        <taxon>Alphaproteobacteria</taxon>
        <taxon>Acetobacterales</taxon>
        <taxon>Acetobacteraceae</taxon>
        <taxon>Gluconacetobacter</taxon>
    </lineage>
</organism>
<keyword evidence="7 10" id="KW-0479">Metal-binding</keyword>
<dbReference type="NCBIfam" id="TIGR01371">
    <property type="entry name" value="met_syn_B12ind"/>
    <property type="match status" value="1"/>
</dbReference>
<evidence type="ECO:0000313" key="17">
    <source>
        <dbReference type="Proteomes" id="UP000550787"/>
    </source>
</evidence>
<feature type="binding site" evidence="12">
    <location>
        <position position="754"/>
    </location>
    <ligand>
        <name>Zn(2+)</name>
        <dbReference type="ChEBI" id="CHEBI:29105"/>
        <label>1</label>
        <note>catalytic</note>
    </ligand>
</feature>
<evidence type="ECO:0000256" key="7">
    <source>
        <dbReference type="ARBA" id="ARBA00022723"/>
    </source>
</evidence>
<feature type="binding site" evidence="10 11">
    <location>
        <begin position="459"/>
        <end position="461"/>
    </location>
    <ligand>
        <name>L-homocysteine</name>
        <dbReference type="ChEBI" id="CHEBI:58199"/>
    </ligand>
</feature>
<dbReference type="EMBL" id="JABEQG010000034">
    <property type="protein sequence ID" value="MBB2157550.1"/>
    <property type="molecule type" value="Genomic_DNA"/>
</dbReference>
<feature type="binding site" evidence="12">
    <location>
        <position position="671"/>
    </location>
    <ligand>
        <name>Zn(2+)</name>
        <dbReference type="ChEBI" id="CHEBI:29105"/>
        <label>1</label>
        <note>catalytic</note>
    </ligand>
</feature>
<keyword evidence="5 10" id="KW-0028">Amino-acid biosynthesis</keyword>
<keyword evidence="9 10" id="KW-0486">Methionine biosynthesis</keyword>
<comment type="caution">
    <text evidence="16">The sequence shown here is derived from an EMBL/GenBank/DDBJ whole genome shotgun (WGS) entry which is preliminary data.</text>
</comment>
<dbReference type="EC" id="2.1.1.14" evidence="10"/>
<evidence type="ECO:0000256" key="5">
    <source>
        <dbReference type="ARBA" id="ARBA00022605"/>
    </source>
</evidence>
<feature type="binding site" evidence="10">
    <location>
        <position position="633"/>
    </location>
    <ligand>
        <name>5-methyltetrahydropteroyltri-L-glutamate</name>
        <dbReference type="ChEBI" id="CHEBI:58207"/>
    </ligand>
</feature>
<keyword evidence="6 10" id="KW-0808">Transferase</keyword>
<dbReference type="InterPro" id="IPR002629">
    <property type="entry name" value="Met_Synth_C/arc"/>
</dbReference>
<keyword evidence="8 10" id="KW-0862">Zinc</keyword>
<protein>
    <recommendedName>
        <fullName evidence="10">5-methyltetrahydropteroyltriglutamate--homocysteine methyltransferase</fullName>
        <ecNumber evidence="10">2.1.1.14</ecNumber>
    </recommendedName>
    <alternativeName>
        <fullName evidence="10">Cobalamin-independent methionine synthase</fullName>
    </alternativeName>
    <alternativeName>
        <fullName evidence="10">Methionine synthase, vitamin-B12 independent isozyme</fullName>
    </alternativeName>
</protein>
<accession>A0A7W4I783</accession>
<dbReference type="CDD" id="cd03311">
    <property type="entry name" value="CIMS_C_terminal_like"/>
    <property type="match status" value="1"/>
</dbReference>
<name>A0A7W4I783_GLUDI</name>
<evidence type="ECO:0000256" key="13">
    <source>
        <dbReference type="PIRSR" id="PIRSR000382-3"/>
    </source>
</evidence>
<evidence type="ECO:0000256" key="9">
    <source>
        <dbReference type="ARBA" id="ARBA00023167"/>
    </source>
</evidence>
<evidence type="ECO:0000256" key="4">
    <source>
        <dbReference type="ARBA" id="ARBA00022603"/>
    </source>
</evidence>
<dbReference type="InterPro" id="IPR013215">
    <property type="entry name" value="Cbl-indep_Met_Synth_N"/>
</dbReference>
<evidence type="ECO:0000256" key="10">
    <source>
        <dbReference type="HAMAP-Rule" id="MF_00172"/>
    </source>
</evidence>
<feature type="binding site" evidence="10">
    <location>
        <position position="693"/>
    </location>
    <ligand>
        <name>Zn(2+)</name>
        <dbReference type="ChEBI" id="CHEBI:29105"/>
        <note>catalytic</note>
    </ligand>
</feature>
<sequence length="785" mass="85333">MTVTVAKIEVATLGFPRIGPRRELKAELENHWAGRTDAASLHAAAARLRAANWAWQRDRGADVIPSNDFSLYDHVLDTTVMVGAIPPAYGWTGGTVDSATYFALARGTQATPDGQADTCAHGHAHAHGAGVPASEMTKWFDTNYHYLVPEFSADQVFRLSSTKPVDEYREARAQGIETRPVLLGPVSYLLLGKARGGGFDPLTLLPRLLPVYVAILRALADAGAEWVQIDEPCLVLDLDDAARAAFVQAYAQLGAGAGEVRLMLATYFGALGDNLATALSLPVHGLHVDLVRAPEQLDAVLAGARPDLVLSLGVIDGRNVWRADLNAILARIAPAVRAGRTLQLAPSCSLLHAPLDLDRETALETDVRSWLAFAVQKIAELAVLARALNEGEATVREALDASSAAVASRRTSPRINDPVVQARLAAEGPTAAHRASAFPVRRAAQRARLKLPAYPTTTIGSFPQTPEIRQARAAHARGEMPRADYEAFLHAEIARAVAWQEEAGLDVLVHGEFERNDMVQYFGERLSGFAFTRHAWVQSYGSRYVRPPIIYGDVSRPEAMTVAWWRHAQSLTARPMKGMLTGPVTILNWSFVRDDQPRETTCRQIAYAIRDEVVDLERAGAAIIQIDEAALREGLPLRRGEWRAYLDWAVACFRIAASGVADVTQIHTHMCYSEFNDIIAAIGAMDADVISIETARSKMELLDAFVGHRYPAEIGPGVYDIHSPRVPTVAEMTALLAAAAARIDADQIWVNPDCGLKTRKWPEVRAAIAGMVEAARRMRAGDATG</sequence>